<feature type="domain" description="SGNH hydrolase-type esterase" evidence="1">
    <location>
        <begin position="53"/>
        <end position="221"/>
    </location>
</feature>
<keyword evidence="3" id="KW-1185">Reference proteome</keyword>
<dbReference type="InterPro" id="IPR013830">
    <property type="entry name" value="SGNH_hydro"/>
</dbReference>
<dbReference type="Pfam" id="PF13472">
    <property type="entry name" value="Lipase_GDSL_2"/>
    <property type="match status" value="1"/>
</dbReference>
<dbReference type="CDD" id="cd01836">
    <property type="entry name" value="FeeA_FeeB_like"/>
    <property type="match status" value="1"/>
</dbReference>
<dbReference type="SUPFAM" id="SSF52266">
    <property type="entry name" value="SGNH hydrolase"/>
    <property type="match status" value="1"/>
</dbReference>
<dbReference type="Gene3D" id="3.40.50.1110">
    <property type="entry name" value="SGNH hydrolase"/>
    <property type="match status" value="1"/>
</dbReference>
<keyword evidence="2" id="KW-0378">Hydrolase</keyword>
<evidence type="ECO:0000259" key="1">
    <source>
        <dbReference type="Pfam" id="PF13472"/>
    </source>
</evidence>
<reference evidence="2 3" key="1">
    <citation type="submission" date="2023-06" db="EMBL/GenBank/DDBJ databases">
        <title>Alkalimonas sp., MEB004 an alkaliphilic bacterium isolated from Lonar Lake, India.</title>
        <authorList>
            <person name="Joshi A."/>
            <person name="Thite S."/>
        </authorList>
    </citation>
    <scope>NUCLEOTIDE SEQUENCE [LARGE SCALE GENOMIC DNA]</scope>
    <source>
        <strain evidence="2 3">MEB004</strain>
    </source>
</reference>
<gene>
    <name evidence="2" type="ORF">QWF21_04805</name>
</gene>
<name>A0ABU7JD70_9GAMM</name>
<accession>A0ABU7JD70</accession>
<dbReference type="Proteomes" id="UP001339167">
    <property type="component" value="Unassembled WGS sequence"/>
</dbReference>
<dbReference type="GO" id="GO:0016787">
    <property type="term" value="F:hydrolase activity"/>
    <property type="evidence" value="ECO:0007669"/>
    <property type="project" value="UniProtKB-KW"/>
</dbReference>
<organism evidence="2 3">
    <name type="scientific">Alkalimonas mucilaginosa</name>
    <dbReference type="NCBI Taxonomy" id="3057676"/>
    <lineage>
        <taxon>Bacteria</taxon>
        <taxon>Pseudomonadati</taxon>
        <taxon>Pseudomonadota</taxon>
        <taxon>Gammaproteobacteria</taxon>
        <taxon>Alkalimonas</taxon>
    </lineage>
</organism>
<dbReference type="RefSeq" id="WP_330086912.1">
    <property type="nucleotide sequence ID" value="NZ_JAUGZK010000003.1"/>
</dbReference>
<evidence type="ECO:0000313" key="2">
    <source>
        <dbReference type="EMBL" id="MEE2023557.1"/>
    </source>
</evidence>
<dbReference type="InterPro" id="IPR036514">
    <property type="entry name" value="SGNH_hydro_sf"/>
</dbReference>
<protein>
    <submittedName>
        <fullName evidence="2">SGNH/GDSL hydrolase family protein</fullName>
    </submittedName>
</protein>
<evidence type="ECO:0000313" key="3">
    <source>
        <dbReference type="Proteomes" id="UP001339167"/>
    </source>
</evidence>
<sequence length="238" mass="26317">MHWRFWLLALCCWPLLLWQGKRVRKLALRLPEASGERSGIQGHGPKQQLLICGDSAAAGVGCQHQQQALSGQLVGLLAQQAEVHWQLHAQTGINSAQLRQHLLELEAKPLSWVVVSIGVNDVTGLSSARQFRAQINALVQLINQRFSTPQIIFSAIPPMQHFSALPAPLNHWLGLKASQLNQQLVNTLATWPNARVLSSTIELTPKMLAQDGFHPSIAGAKQWASLLAAEIQRPHHRK</sequence>
<dbReference type="EMBL" id="JAUGZK010000003">
    <property type="protein sequence ID" value="MEE2023557.1"/>
    <property type="molecule type" value="Genomic_DNA"/>
</dbReference>
<comment type="caution">
    <text evidence="2">The sequence shown here is derived from an EMBL/GenBank/DDBJ whole genome shotgun (WGS) entry which is preliminary data.</text>
</comment>
<proteinExistence type="predicted"/>